<evidence type="ECO:0000313" key="3">
    <source>
        <dbReference type="Proteomes" id="UP000800041"/>
    </source>
</evidence>
<accession>A0A6G1GM64</accession>
<name>A0A6G1GM64_9PEZI</name>
<dbReference type="Proteomes" id="UP000800041">
    <property type="component" value="Unassembled WGS sequence"/>
</dbReference>
<evidence type="ECO:0000313" key="2">
    <source>
        <dbReference type="EMBL" id="KAF1981900.1"/>
    </source>
</evidence>
<reference evidence="2" key="1">
    <citation type="journal article" date="2020" name="Stud. Mycol.">
        <title>101 Dothideomycetes genomes: a test case for predicting lifestyles and emergence of pathogens.</title>
        <authorList>
            <person name="Haridas S."/>
            <person name="Albert R."/>
            <person name="Binder M."/>
            <person name="Bloem J."/>
            <person name="Labutti K."/>
            <person name="Salamov A."/>
            <person name="Andreopoulos B."/>
            <person name="Baker S."/>
            <person name="Barry K."/>
            <person name="Bills G."/>
            <person name="Bluhm B."/>
            <person name="Cannon C."/>
            <person name="Castanera R."/>
            <person name="Culley D."/>
            <person name="Daum C."/>
            <person name="Ezra D."/>
            <person name="Gonzalez J."/>
            <person name="Henrissat B."/>
            <person name="Kuo A."/>
            <person name="Liang C."/>
            <person name="Lipzen A."/>
            <person name="Lutzoni F."/>
            <person name="Magnuson J."/>
            <person name="Mondo S."/>
            <person name="Nolan M."/>
            <person name="Ohm R."/>
            <person name="Pangilinan J."/>
            <person name="Park H.-J."/>
            <person name="Ramirez L."/>
            <person name="Alfaro M."/>
            <person name="Sun H."/>
            <person name="Tritt A."/>
            <person name="Yoshinaga Y."/>
            <person name="Zwiers L.-H."/>
            <person name="Turgeon B."/>
            <person name="Goodwin S."/>
            <person name="Spatafora J."/>
            <person name="Crous P."/>
            <person name="Grigoriev I."/>
        </authorList>
    </citation>
    <scope>NUCLEOTIDE SEQUENCE</scope>
    <source>
        <strain evidence="2">CBS 113979</strain>
    </source>
</reference>
<dbReference type="OrthoDB" id="10527231at2759"/>
<keyword evidence="1" id="KW-0175">Coiled coil</keyword>
<dbReference type="AlphaFoldDB" id="A0A6G1GM64"/>
<gene>
    <name evidence="2" type="ORF">K402DRAFT_398157</name>
</gene>
<keyword evidence="3" id="KW-1185">Reference proteome</keyword>
<dbReference type="EMBL" id="ML977192">
    <property type="protein sequence ID" value="KAF1981900.1"/>
    <property type="molecule type" value="Genomic_DNA"/>
</dbReference>
<feature type="coiled-coil region" evidence="1">
    <location>
        <begin position="68"/>
        <end position="130"/>
    </location>
</feature>
<organism evidence="2 3">
    <name type="scientific">Aulographum hederae CBS 113979</name>
    <dbReference type="NCBI Taxonomy" id="1176131"/>
    <lineage>
        <taxon>Eukaryota</taxon>
        <taxon>Fungi</taxon>
        <taxon>Dikarya</taxon>
        <taxon>Ascomycota</taxon>
        <taxon>Pezizomycotina</taxon>
        <taxon>Dothideomycetes</taxon>
        <taxon>Pleosporomycetidae</taxon>
        <taxon>Aulographales</taxon>
        <taxon>Aulographaceae</taxon>
    </lineage>
</organism>
<evidence type="ECO:0008006" key="4">
    <source>
        <dbReference type="Google" id="ProtNLM"/>
    </source>
</evidence>
<evidence type="ECO:0000256" key="1">
    <source>
        <dbReference type="SAM" id="Coils"/>
    </source>
</evidence>
<proteinExistence type="predicted"/>
<sequence length="183" mass="20837">MSHASRSNQHARRRELYPCSGCKTRSLECKVDVRSGRCGECVRRGRKCDLVVTSGEFRKLAQHRNRLRKDLKASLDKEERLFQELEKERAKTRRLQTQLEFAEKREGDAIEREFASIEEQEEMERQLQDNPVPVEVDVSLDVPLADDGCVMSPGDWAACFGESFEFVSIPETIGIAEATADSS</sequence>
<protein>
    <recommendedName>
        <fullName evidence="4">Zn(2)-C6 fungal-type domain-containing protein</fullName>
    </recommendedName>
</protein>